<protein>
    <recommendedName>
        <fullName evidence="4">EF-hand domain-containing protein</fullName>
    </recommendedName>
</protein>
<feature type="region of interest" description="Disordered" evidence="2">
    <location>
        <begin position="218"/>
        <end position="238"/>
    </location>
</feature>
<dbReference type="PROSITE" id="PS50222">
    <property type="entry name" value="EF_HAND_2"/>
    <property type="match status" value="1"/>
</dbReference>
<keyword evidence="6" id="KW-1185">Reference proteome</keyword>
<keyword evidence="3" id="KW-0812">Transmembrane</keyword>
<organism evidence="5 6">
    <name type="scientific">Skeletonema marinoi</name>
    <dbReference type="NCBI Taxonomy" id="267567"/>
    <lineage>
        <taxon>Eukaryota</taxon>
        <taxon>Sar</taxon>
        <taxon>Stramenopiles</taxon>
        <taxon>Ochrophyta</taxon>
        <taxon>Bacillariophyta</taxon>
        <taxon>Coscinodiscophyceae</taxon>
        <taxon>Thalassiosirophycidae</taxon>
        <taxon>Thalassiosirales</taxon>
        <taxon>Skeletonemataceae</taxon>
        <taxon>Skeletonema</taxon>
        <taxon>Skeletonema marinoi-dohrnii complex</taxon>
    </lineage>
</organism>
<feature type="transmembrane region" description="Helical" evidence="3">
    <location>
        <begin position="430"/>
        <end position="450"/>
    </location>
</feature>
<proteinExistence type="predicted"/>
<name>A0AAD8YHH7_9STRA</name>
<reference evidence="5" key="1">
    <citation type="submission" date="2023-06" db="EMBL/GenBank/DDBJ databases">
        <title>Survivors Of The Sea: Transcriptome response of Skeletonema marinoi to long-term dormancy.</title>
        <authorList>
            <person name="Pinder M.I.M."/>
            <person name="Kourtchenko O."/>
            <person name="Robertson E.K."/>
            <person name="Larsson T."/>
            <person name="Maumus F."/>
            <person name="Osuna-Cruz C.M."/>
            <person name="Vancaester E."/>
            <person name="Stenow R."/>
            <person name="Vandepoele K."/>
            <person name="Ploug H."/>
            <person name="Bruchert V."/>
            <person name="Godhe A."/>
            <person name="Topel M."/>
        </authorList>
    </citation>
    <scope>NUCLEOTIDE SEQUENCE</scope>
    <source>
        <strain evidence="5">R05AC</strain>
    </source>
</reference>
<feature type="region of interest" description="Disordered" evidence="2">
    <location>
        <begin position="273"/>
        <end position="307"/>
    </location>
</feature>
<feature type="transmembrane region" description="Helical" evidence="3">
    <location>
        <begin position="398"/>
        <end position="418"/>
    </location>
</feature>
<dbReference type="InterPro" id="IPR011992">
    <property type="entry name" value="EF-hand-dom_pair"/>
</dbReference>
<evidence type="ECO:0000256" key="3">
    <source>
        <dbReference type="SAM" id="Phobius"/>
    </source>
</evidence>
<feature type="compositionally biased region" description="Basic and acidic residues" evidence="2">
    <location>
        <begin position="273"/>
        <end position="288"/>
    </location>
</feature>
<accession>A0AAD8YHH7</accession>
<dbReference type="InterPro" id="IPR018247">
    <property type="entry name" value="EF_Hand_1_Ca_BS"/>
</dbReference>
<dbReference type="InterPro" id="IPR002048">
    <property type="entry name" value="EF_hand_dom"/>
</dbReference>
<dbReference type="Gene3D" id="1.10.238.10">
    <property type="entry name" value="EF-hand"/>
    <property type="match status" value="1"/>
</dbReference>
<dbReference type="EMBL" id="JATAAI010000005">
    <property type="protein sequence ID" value="KAK1745540.1"/>
    <property type="molecule type" value="Genomic_DNA"/>
</dbReference>
<comment type="caution">
    <text evidence="5">The sequence shown here is derived from an EMBL/GenBank/DDBJ whole genome shotgun (WGS) entry which is preliminary data.</text>
</comment>
<dbReference type="PROSITE" id="PS00018">
    <property type="entry name" value="EF_HAND_1"/>
    <property type="match status" value="1"/>
</dbReference>
<dbReference type="Proteomes" id="UP001224775">
    <property type="component" value="Unassembled WGS sequence"/>
</dbReference>
<evidence type="ECO:0000259" key="4">
    <source>
        <dbReference type="PROSITE" id="PS50222"/>
    </source>
</evidence>
<keyword evidence="3" id="KW-0472">Membrane</keyword>
<feature type="transmembrane region" description="Helical" evidence="3">
    <location>
        <begin position="99"/>
        <end position="119"/>
    </location>
</feature>
<evidence type="ECO:0000256" key="1">
    <source>
        <dbReference type="ARBA" id="ARBA00022837"/>
    </source>
</evidence>
<evidence type="ECO:0000313" key="6">
    <source>
        <dbReference type="Proteomes" id="UP001224775"/>
    </source>
</evidence>
<dbReference type="SUPFAM" id="SSF47473">
    <property type="entry name" value="EF-hand"/>
    <property type="match status" value="1"/>
</dbReference>
<gene>
    <name evidence="5" type="ORF">QTG54_003464</name>
</gene>
<feature type="transmembrane region" description="Helical" evidence="3">
    <location>
        <begin position="131"/>
        <end position="153"/>
    </location>
</feature>
<sequence>MEETTLDQMEMESDSIRRRRRVSTLLLGGRPLDLQLSKHDITVILLRSIGPANVSSTVVDDIFEQIDEDKNGFITGEELSNFLQAKEHVRLSNFMMKRLVDVPSIAGSLFVCGSSLSILNNIWKRSREPLLLVSYIIMWFFLIGSALFAGDFVRTTIKRLKDEGVKSMARQLLRKNIVSLGQLPSIYRRTSAKIKEQEEMLQMIRDFIESKRRLSDENACVDAQENPRSASTTSRRRSTLVQLVTRRSTVSESVIMQQMHAIVIDEDTFSQEKLPKRSSTELKTRDTESLTCPQDSRRKSDISLKNGVRDTLSGRKSDFFLETSVRSTSRPSIGTTYASLSSTHKNINVDVFVQSFNGMHAKDQIDTSSHEQSVDSHEQSVDKVNIHRKVCLEMATSTSVSIAVLYTVAGVLFTIGAIDTGLPGDVVQNMFLTGSCIYFSAGVFGLYLQWKARCSWRTMQSAVSALQRHTFSETTSQSPTEVLAAAIDE</sequence>
<dbReference type="AlphaFoldDB" id="A0AAD8YHH7"/>
<dbReference type="SMART" id="SM00054">
    <property type="entry name" value="EFh"/>
    <property type="match status" value="1"/>
</dbReference>
<evidence type="ECO:0000256" key="2">
    <source>
        <dbReference type="SAM" id="MobiDB-lite"/>
    </source>
</evidence>
<evidence type="ECO:0000313" key="5">
    <source>
        <dbReference type="EMBL" id="KAK1745540.1"/>
    </source>
</evidence>
<dbReference type="GO" id="GO:0005509">
    <property type="term" value="F:calcium ion binding"/>
    <property type="evidence" value="ECO:0007669"/>
    <property type="project" value="InterPro"/>
</dbReference>
<keyword evidence="1" id="KW-0106">Calcium</keyword>
<keyword evidence="3" id="KW-1133">Transmembrane helix</keyword>
<feature type="domain" description="EF-hand" evidence="4">
    <location>
        <begin position="54"/>
        <end position="89"/>
    </location>
</feature>